<name>A0A9X3UGY4_9HYPH</name>
<dbReference type="PANTHER" id="PTHR43877">
    <property type="entry name" value="AMINOALKYLPHOSPHONATE N-ACETYLTRANSFERASE-RELATED-RELATED"/>
    <property type="match status" value="1"/>
</dbReference>
<keyword evidence="2" id="KW-0012">Acyltransferase</keyword>
<evidence type="ECO:0000256" key="2">
    <source>
        <dbReference type="ARBA" id="ARBA00023315"/>
    </source>
</evidence>
<accession>A0A9X3UGY4</accession>
<dbReference type="GO" id="GO:0016747">
    <property type="term" value="F:acyltransferase activity, transferring groups other than amino-acyl groups"/>
    <property type="evidence" value="ECO:0007669"/>
    <property type="project" value="InterPro"/>
</dbReference>
<reference evidence="4" key="1">
    <citation type="submission" date="2022-11" db="EMBL/GenBank/DDBJ databases">
        <title>Draft genome sequence of Hoeflea poritis E7-10 and Hoeflea prorocentri PM5-8, separated from scleractinian coral Porites lutea and marine dinoflagellate.</title>
        <authorList>
            <person name="Zhang G."/>
            <person name="Wei Q."/>
            <person name="Cai L."/>
        </authorList>
    </citation>
    <scope>NUCLEOTIDE SEQUENCE</scope>
    <source>
        <strain evidence="4">PM5-8</strain>
    </source>
</reference>
<keyword evidence="5" id="KW-1185">Reference proteome</keyword>
<proteinExistence type="predicted"/>
<keyword evidence="1" id="KW-0808">Transferase</keyword>
<dbReference type="SUPFAM" id="SSF55729">
    <property type="entry name" value="Acyl-CoA N-acyltransferases (Nat)"/>
    <property type="match status" value="1"/>
</dbReference>
<feature type="domain" description="N-acetyltransferase" evidence="3">
    <location>
        <begin position="2"/>
        <end position="148"/>
    </location>
</feature>
<dbReference type="RefSeq" id="WP_267989705.1">
    <property type="nucleotide sequence ID" value="NZ_JAPJZI010000001.1"/>
</dbReference>
<dbReference type="Gene3D" id="3.40.630.30">
    <property type="match status" value="1"/>
</dbReference>
<evidence type="ECO:0000313" key="5">
    <source>
        <dbReference type="Proteomes" id="UP001151234"/>
    </source>
</evidence>
<dbReference type="AlphaFoldDB" id="A0A9X3UGY4"/>
<organism evidence="4 5">
    <name type="scientific">Hoeflea prorocentri</name>
    <dbReference type="NCBI Taxonomy" id="1922333"/>
    <lineage>
        <taxon>Bacteria</taxon>
        <taxon>Pseudomonadati</taxon>
        <taxon>Pseudomonadota</taxon>
        <taxon>Alphaproteobacteria</taxon>
        <taxon>Hyphomicrobiales</taxon>
        <taxon>Rhizobiaceae</taxon>
        <taxon>Hoeflea</taxon>
    </lineage>
</organism>
<evidence type="ECO:0000313" key="4">
    <source>
        <dbReference type="EMBL" id="MDA5398271.1"/>
    </source>
</evidence>
<protein>
    <submittedName>
        <fullName evidence="4">GNAT family N-acetyltransferase</fullName>
    </submittedName>
</protein>
<dbReference type="EMBL" id="JAPJZI010000001">
    <property type="protein sequence ID" value="MDA5398271.1"/>
    <property type="molecule type" value="Genomic_DNA"/>
</dbReference>
<comment type="caution">
    <text evidence="4">The sequence shown here is derived from an EMBL/GenBank/DDBJ whole genome shotgun (WGS) entry which is preliminary data.</text>
</comment>
<dbReference type="InterPro" id="IPR016181">
    <property type="entry name" value="Acyl_CoA_acyltransferase"/>
</dbReference>
<dbReference type="Pfam" id="PF00583">
    <property type="entry name" value="Acetyltransf_1"/>
    <property type="match status" value="1"/>
</dbReference>
<dbReference type="CDD" id="cd04301">
    <property type="entry name" value="NAT_SF"/>
    <property type="match status" value="1"/>
</dbReference>
<dbReference type="PANTHER" id="PTHR43877:SF2">
    <property type="entry name" value="AMINOALKYLPHOSPHONATE N-ACETYLTRANSFERASE-RELATED"/>
    <property type="match status" value="1"/>
</dbReference>
<evidence type="ECO:0000256" key="1">
    <source>
        <dbReference type="ARBA" id="ARBA00022679"/>
    </source>
</evidence>
<dbReference type="InterPro" id="IPR050832">
    <property type="entry name" value="Bact_Acetyltransf"/>
</dbReference>
<dbReference type="Proteomes" id="UP001151234">
    <property type="component" value="Unassembled WGS sequence"/>
</dbReference>
<dbReference type="InterPro" id="IPR000182">
    <property type="entry name" value="GNAT_dom"/>
</dbReference>
<sequence length="150" mass="17394">MADIRLATPADLNSVVDCARKAYEHYIDIIGRKPAPMDADYADFIAKQNVFLICDPRPRGHVVFYRQDDCMLLWSVAVDPAHHGRGYGRQLMDYVETEAARQKLRAVRLFTHEKMRRNLTLYPALGYREIGRKNEKGFDRVFFEKAVKTT</sequence>
<evidence type="ECO:0000259" key="3">
    <source>
        <dbReference type="PROSITE" id="PS51186"/>
    </source>
</evidence>
<dbReference type="PROSITE" id="PS51186">
    <property type="entry name" value="GNAT"/>
    <property type="match status" value="1"/>
</dbReference>
<gene>
    <name evidence="4" type="ORF">OQ273_06760</name>
</gene>